<evidence type="ECO:0000256" key="4">
    <source>
        <dbReference type="ARBA" id="ARBA00022989"/>
    </source>
</evidence>
<keyword evidence="5 7" id="KW-0472">Membrane</keyword>
<gene>
    <name evidence="9" type="ORF">SK069_06050</name>
</gene>
<protein>
    <submittedName>
        <fullName evidence="9">Cellulose biosynthesis cyclic di-GMP-binding regulatory protein BcsB</fullName>
    </submittedName>
</protein>
<evidence type="ECO:0000256" key="1">
    <source>
        <dbReference type="ARBA" id="ARBA00004162"/>
    </source>
</evidence>
<evidence type="ECO:0000256" key="3">
    <source>
        <dbReference type="ARBA" id="ARBA00022692"/>
    </source>
</evidence>
<reference evidence="9 10" key="1">
    <citation type="submission" date="2023-11" db="EMBL/GenBank/DDBJ databases">
        <authorList>
            <person name="Xu M."/>
            <person name="Jiang T."/>
        </authorList>
    </citation>
    <scope>NUCLEOTIDE SEQUENCE [LARGE SCALE GENOMIC DNA]</scope>
    <source>
        <strain evidence="9 10">SD</strain>
    </source>
</reference>
<keyword evidence="8" id="KW-0732">Signal</keyword>
<evidence type="ECO:0000256" key="6">
    <source>
        <dbReference type="SAM" id="MobiDB-lite"/>
    </source>
</evidence>
<comment type="caution">
    <text evidence="9">The sequence shown here is derived from an EMBL/GenBank/DDBJ whole genome shotgun (WGS) entry which is preliminary data.</text>
</comment>
<evidence type="ECO:0000313" key="10">
    <source>
        <dbReference type="Proteomes" id="UP001277761"/>
    </source>
</evidence>
<comment type="subcellular location">
    <subcellularLocation>
        <location evidence="1">Cell membrane</location>
        <topology evidence="1">Single-pass membrane protein</topology>
    </subcellularLocation>
</comment>
<evidence type="ECO:0000256" key="7">
    <source>
        <dbReference type="SAM" id="Phobius"/>
    </source>
</evidence>
<name>A0ABU4VH65_9ACTN</name>
<dbReference type="Proteomes" id="UP001277761">
    <property type="component" value="Unassembled WGS sequence"/>
</dbReference>
<keyword evidence="2" id="KW-1003">Cell membrane</keyword>
<feature type="signal peptide" evidence="8">
    <location>
        <begin position="1"/>
        <end position="36"/>
    </location>
</feature>
<dbReference type="Pfam" id="PF03170">
    <property type="entry name" value="BcsB"/>
    <property type="match status" value="1"/>
</dbReference>
<evidence type="ECO:0000256" key="5">
    <source>
        <dbReference type="ARBA" id="ARBA00023136"/>
    </source>
</evidence>
<feature type="chain" id="PRO_5045764816" evidence="8">
    <location>
        <begin position="37"/>
        <end position="658"/>
    </location>
</feature>
<accession>A0ABU4VH65</accession>
<evidence type="ECO:0000313" key="9">
    <source>
        <dbReference type="EMBL" id="MDX8151146.1"/>
    </source>
</evidence>
<organism evidence="9 10">
    <name type="scientific">Patulibacter brassicae</name>
    <dbReference type="NCBI Taxonomy" id="1705717"/>
    <lineage>
        <taxon>Bacteria</taxon>
        <taxon>Bacillati</taxon>
        <taxon>Actinomycetota</taxon>
        <taxon>Thermoleophilia</taxon>
        <taxon>Solirubrobacterales</taxon>
        <taxon>Patulibacteraceae</taxon>
        <taxon>Patulibacter</taxon>
    </lineage>
</organism>
<keyword evidence="3 7" id="KW-0812">Transmembrane</keyword>
<dbReference type="EMBL" id="JAXAVX010000002">
    <property type="protein sequence ID" value="MDX8151146.1"/>
    <property type="molecule type" value="Genomic_DNA"/>
</dbReference>
<dbReference type="PANTHER" id="PTHR39083:SF1">
    <property type="entry name" value="CYCLIC DI-GMP-BINDING PROTEIN"/>
    <property type="match status" value="1"/>
</dbReference>
<dbReference type="Gene3D" id="2.60.120.260">
    <property type="entry name" value="Galactose-binding domain-like"/>
    <property type="match status" value="2"/>
</dbReference>
<sequence>MNSGSAPPARPRRALLVALGASLALGGPLVVGPASAATRTALTGPDDALVELDGGYDAWSGTVPIPPRWRTVGGTLRLRWRASPQLVAPSALQVRIGGRILGSVPLSPGAGGVTVRLPPQRVPRGVSSVPLTLVARMATRADRCPPPDDPSAWLQLERSSALTVDGAGSAAAPALRTLPGALLTGVGRQRSQLLIRFGSPVTPALLRAATVAAGEVDASGDARGVRIRAALPGTAVRRRPGEAAIELVAAPGPLTIRTRTVGADRSPVVRLQGPEDELLRAAGALRRSVARRLSGTVADASRLPAVTPTARPTFPRRIRLPDGSATGLDGQQVSLPFDIPVHLEALRGARLRLAATYQAPAGGQATVAINGRAIASESLHASGPSRLYVEEELAGRGPATLRADLRAGENVVTVSTRLTRPRALRCAPADAEGRLQVTDFGSVSLLTRARPVSATLSVFPFPLNRRSGWSGTTVQLPERPTEAELGAVLGTLAEARRVTGELVLPAFRLGGDVPDGSALVLARPGRVPEELVKDVPGPKDAGVLAARKDGDAVRILAIGAKALVPLANGYRVGKVRGRVVESLNADDAAIRVGDAEAVTAVQRGPVPWRWPLLIIGLAILGIAVVALRGALVRLRRRTDGAVPPSDEPGGGEGERRSD</sequence>
<proteinExistence type="predicted"/>
<feature type="region of interest" description="Disordered" evidence="6">
    <location>
        <begin position="639"/>
        <end position="658"/>
    </location>
</feature>
<feature type="transmembrane region" description="Helical" evidence="7">
    <location>
        <begin position="608"/>
        <end position="627"/>
    </location>
</feature>
<keyword evidence="10" id="KW-1185">Reference proteome</keyword>
<keyword evidence="4 7" id="KW-1133">Transmembrane helix</keyword>
<dbReference type="PANTHER" id="PTHR39083">
    <property type="entry name" value="CYCLIC DI-GMP-BINDING PROTEIN"/>
    <property type="match status" value="1"/>
</dbReference>
<dbReference type="RefSeq" id="WP_319953299.1">
    <property type="nucleotide sequence ID" value="NZ_JAXAVX010000002.1"/>
</dbReference>
<evidence type="ECO:0000256" key="2">
    <source>
        <dbReference type="ARBA" id="ARBA00022475"/>
    </source>
</evidence>
<dbReference type="InterPro" id="IPR018513">
    <property type="entry name" value="Cell_synthase_bac"/>
</dbReference>
<evidence type="ECO:0000256" key="8">
    <source>
        <dbReference type="SAM" id="SignalP"/>
    </source>
</evidence>